<dbReference type="Proteomes" id="UP000186002">
    <property type="component" value="Unassembled WGS sequence"/>
</dbReference>
<organism evidence="1 2">
    <name type="scientific">Roseibium suaedae</name>
    <dbReference type="NCBI Taxonomy" id="735517"/>
    <lineage>
        <taxon>Bacteria</taxon>
        <taxon>Pseudomonadati</taxon>
        <taxon>Pseudomonadota</taxon>
        <taxon>Alphaproteobacteria</taxon>
        <taxon>Hyphomicrobiales</taxon>
        <taxon>Stappiaceae</taxon>
        <taxon>Roseibium</taxon>
    </lineage>
</organism>
<reference evidence="1 2" key="1">
    <citation type="submission" date="2016-11" db="EMBL/GenBank/DDBJ databases">
        <authorList>
            <person name="Jaros S."/>
            <person name="Januszkiewicz K."/>
            <person name="Wedrychowicz H."/>
        </authorList>
    </citation>
    <scope>NUCLEOTIDE SEQUENCE [LARGE SCALE GENOMIC DNA]</scope>
    <source>
        <strain evidence="1 2">DSM 22153</strain>
    </source>
</reference>
<evidence type="ECO:0000313" key="2">
    <source>
        <dbReference type="Proteomes" id="UP000186002"/>
    </source>
</evidence>
<keyword evidence="2" id="KW-1185">Reference proteome</keyword>
<dbReference type="AlphaFoldDB" id="A0A1M7CTB7"/>
<proteinExistence type="predicted"/>
<gene>
    <name evidence="1" type="ORF">SAMN05444272_1269</name>
</gene>
<protein>
    <submittedName>
        <fullName evidence="1">Uncharacterized protein</fullName>
    </submittedName>
</protein>
<sequence>MTNAANAFPGLRFGLAASIKPADFSYAIFFRQGPHENDPWSYWSAANSAYEQFSSAASPQTDCLNTAPGSNFTVSLPSDTSMNSGVVVMFHGQTKGIPVHDSKPSSPTPSSNPDDHFALFELTYTAPSSNGSGALLDVDISNVDQIGLTFTAASSSAPFPLETVGIPLKIGELVSKYQTRFPGSSPYSDCLNVPNNQLIAPQDVLNAVRAPKTLSYVAPSGVPPGSKTGFLSHSYFYMVSETNSSGETAASTHVFGGPLLSDSGDPAASEIKLGWQQDGTPVAYTPENPLATGLKIYRAAVAPQNAPLPGQPFKVPPTPALSEFGLLTSMTIKAWNEQNDYCYVDEAISVKSPSQNPKTTSYGFSPLSTCLDLPLQNFFAHYMKETFWIYQSSQMNGTSNGTMWTGQVTLVTPDQGEPITSSQYVSSDGTQKSIAATWQWGDGKQSYYVLQLVGNAYDQNDLSNHKLAGKSSLTKGEYEGAVINLYFPYFQDNTGRTKMPFPAPTSPPYTLPTAPTWLVNATSSPSEQVFACNGVFSTVNDPDATAQQTSFAGLAVNALTNLENVIVSGLNRGLATDKQGWLAPMQYTSLFQFSQAAIVTPAPKGTSQLSAGRYTYALAGVLKAGGQTALSWTQTVVLTSDSSVELSWLPQSAALYEKALVYRRSGSGSYVLIAELENTGENQATSYTDTGTSCKGPAAIVFYPDFDGVTAPLSNLYSAFLHQNVSADPVNGISINGLVYGYPFDDQGSFSTNINFGKALPTSITIAVNN</sequence>
<dbReference type="RefSeq" id="WP_139251025.1">
    <property type="nucleotide sequence ID" value="NZ_FRBW01000001.1"/>
</dbReference>
<dbReference type="EMBL" id="FRBW01000001">
    <property type="protein sequence ID" value="SHL70492.1"/>
    <property type="molecule type" value="Genomic_DNA"/>
</dbReference>
<name>A0A1M7CTB7_9HYPH</name>
<dbReference type="OrthoDB" id="7314482at2"/>
<accession>A0A1M7CTB7</accession>
<evidence type="ECO:0000313" key="1">
    <source>
        <dbReference type="EMBL" id="SHL70492.1"/>
    </source>
</evidence>